<name>A0A3L5TV95_MYTGA</name>
<keyword evidence="4" id="KW-1185">Reference proteome</keyword>
<evidence type="ECO:0008006" key="5">
    <source>
        <dbReference type="Google" id="ProtNLM"/>
    </source>
</evidence>
<dbReference type="PANTHER" id="PTHR13800:SF12">
    <property type="entry name" value="TRANSIENT RECEPTOR POTENTIAL CATION CHANNEL SUBFAMILY M MEMBER-LIKE 2"/>
    <property type="match status" value="1"/>
</dbReference>
<dbReference type="GO" id="GO:0005886">
    <property type="term" value="C:plasma membrane"/>
    <property type="evidence" value="ECO:0007669"/>
    <property type="project" value="TreeGrafter"/>
</dbReference>
<dbReference type="EMBL" id="KV581246">
    <property type="protein sequence ID" value="OPL33877.1"/>
    <property type="molecule type" value="Genomic_DNA"/>
</dbReference>
<proteinExistence type="predicted"/>
<dbReference type="InterPro" id="IPR050927">
    <property type="entry name" value="TRPM"/>
</dbReference>
<gene>
    <name evidence="3" type="ORF">AM593_00734</name>
</gene>
<dbReference type="Pfam" id="PF18139">
    <property type="entry name" value="LSDAT_euk"/>
    <property type="match status" value="1"/>
</dbReference>
<evidence type="ECO:0000313" key="3">
    <source>
        <dbReference type="EMBL" id="OPL33877.1"/>
    </source>
</evidence>
<dbReference type="Proteomes" id="UP000266721">
    <property type="component" value="Unassembled WGS sequence"/>
</dbReference>
<comment type="caution">
    <text evidence="3">The sequence shown here is derived from an EMBL/GenBank/DDBJ whole genome shotgun (WGS) entry which is preliminary data.</text>
</comment>
<evidence type="ECO:0000259" key="1">
    <source>
        <dbReference type="Pfam" id="PF18139"/>
    </source>
</evidence>
<sequence>LKNWEREKPVAVLSIIGETKTYFPNETIKTQLKSGLLELMNTTNIWIITEGQDTCIGQIVEEVIRENTDKSQSCCCHKDDIHLARPLIVMLVGGEEGSFEAALVNLKRSVPILVIDGSGKAADFICKGSRMGMNISSAEFQSELIHAAKMLYGSNDEKTNTIQTKCEKLIKQLQNEIAEHSKSIHVYSVYETTYTLDKTIQDILFDVFYLDEQNEDKLTDNILHFVDLWNRPDIAEKKIFKLENSRVLEELQKELGKKESTLSKLFTNALKDDRIDMITPLKAYIRLRIR</sequence>
<dbReference type="Pfam" id="PF18171">
    <property type="entry name" value="LSDAT_prok"/>
    <property type="match status" value="1"/>
</dbReference>
<dbReference type="PANTHER" id="PTHR13800">
    <property type="entry name" value="TRANSIENT RECEPTOR POTENTIAL CATION CHANNEL, SUBFAMILY M, MEMBER 6"/>
    <property type="match status" value="1"/>
</dbReference>
<organism evidence="3 4">
    <name type="scientific">Mytilus galloprovincialis</name>
    <name type="common">Mediterranean mussel</name>
    <dbReference type="NCBI Taxonomy" id="29158"/>
    <lineage>
        <taxon>Eukaryota</taxon>
        <taxon>Metazoa</taxon>
        <taxon>Spiralia</taxon>
        <taxon>Lophotrochozoa</taxon>
        <taxon>Mollusca</taxon>
        <taxon>Bivalvia</taxon>
        <taxon>Autobranchia</taxon>
        <taxon>Pteriomorphia</taxon>
        <taxon>Mytilida</taxon>
        <taxon>Mytiloidea</taxon>
        <taxon>Mytilidae</taxon>
        <taxon>Mytilinae</taxon>
        <taxon>Mytilus</taxon>
    </lineage>
</organism>
<feature type="domain" description="TRPM SLOG" evidence="1">
    <location>
        <begin position="2"/>
        <end position="73"/>
    </location>
</feature>
<dbReference type="InterPro" id="IPR041491">
    <property type="entry name" value="TRPM_SLOG"/>
</dbReference>
<accession>A0A3L5TV95</accession>
<dbReference type="InterPro" id="IPR041482">
    <property type="entry name" value="LSDAT_prok"/>
</dbReference>
<dbReference type="AlphaFoldDB" id="A0A3L5TV95"/>
<evidence type="ECO:0000313" key="4">
    <source>
        <dbReference type="Proteomes" id="UP000266721"/>
    </source>
</evidence>
<evidence type="ECO:0000259" key="2">
    <source>
        <dbReference type="Pfam" id="PF18171"/>
    </source>
</evidence>
<feature type="domain" description="LSDAT prokaryote" evidence="2">
    <location>
        <begin position="81"/>
        <end position="133"/>
    </location>
</feature>
<reference evidence="3 4" key="1">
    <citation type="journal article" date="2016" name="PLoS ONE">
        <title>A First Insight into the Genome of the Filter-Feeder Mussel Mytilus galloprovincialis.</title>
        <authorList>
            <person name="Murgarella M."/>
            <person name="Puiu D."/>
            <person name="Novoa B."/>
            <person name="Figueras A."/>
            <person name="Posada D."/>
            <person name="Canchaya C."/>
        </authorList>
    </citation>
    <scope>NUCLEOTIDE SEQUENCE [LARGE SCALE GENOMIC DNA]</scope>
    <source>
        <tissue evidence="3">Muscle</tissue>
    </source>
</reference>
<protein>
    <recommendedName>
        <fullName evidence="5">TRPM SLOG domain-containing protein</fullName>
    </recommendedName>
</protein>
<dbReference type="GO" id="GO:0099604">
    <property type="term" value="F:ligand-gated calcium channel activity"/>
    <property type="evidence" value="ECO:0007669"/>
    <property type="project" value="TreeGrafter"/>
</dbReference>
<feature type="non-terminal residue" evidence="3">
    <location>
        <position position="1"/>
    </location>
</feature>